<reference evidence="3 4" key="1">
    <citation type="submission" date="2021-08" db="EMBL/GenBank/DDBJ databases">
        <title>Caldovatus sediminis gen. nov., sp. nov., a moderately thermophilic bacterium isolated from a hot spring.</title>
        <authorList>
            <person name="Hu C.-J."/>
            <person name="Li W.-J."/>
            <person name="Xian W.-D."/>
        </authorList>
    </citation>
    <scope>NUCLEOTIDE SEQUENCE [LARGE SCALE GENOMIC DNA]</scope>
    <source>
        <strain evidence="3 4">SYSU G05006</strain>
    </source>
</reference>
<dbReference type="RefSeq" id="WP_220117276.1">
    <property type="nucleotide sequence ID" value="NZ_JAHZUY010000016.1"/>
</dbReference>
<organism evidence="3 4">
    <name type="scientific">Caldovatus aquaticus</name>
    <dbReference type="NCBI Taxonomy" id="2865671"/>
    <lineage>
        <taxon>Bacteria</taxon>
        <taxon>Pseudomonadati</taxon>
        <taxon>Pseudomonadota</taxon>
        <taxon>Alphaproteobacteria</taxon>
        <taxon>Acetobacterales</taxon>
        <taxon>Roseomonadaceae</taxon>
        <taxon>Caldovatus</taxon>
    </lineage>
</organism>
<dbReference type="EMBL" id="JAHZUY010000016">
    <property type="protein sequence ID" value="MBW8269521.1"/>
    <property type="molecule type" value="Genomic_DNA"/>
</dbReference>
<comment type="caution">
    <text evidence="3">The sequence shown here is derived from an EMBL/GenBank/DDBJ whole genome shotgun (WGS) entry which is preliminary data.</text>
</comment>
<evidence type="ECO:0000313" key="4">
    <source>
        <dbReference type="Proteomes" id="UP001519924"/>
    </source>
</evidence>
<keyword evidence="1" id="KW-1133">Transmembrane helix</keyword>
<feature type="transmembrane region" description="Helical" evidence="1">
    <location>
        <begin position="38"/>
        <end position="59"/>
    </location>
</feature>
<dbReference type="InterPro" id="IPR008136">
    <property type="entry name" value="CinA_C"/>
</dbReference>
<evidence type="ECO:0000313" key="3">
    <source>
        <dbReference type="EMBL" id="MBW8269521.1"/>
    </source>
</evidence>
<dbReference type="Proteomes" id="UP001519924">
    <property type="component" value="Unassembled WGS sequence"/>
</dbReference>
<keyword evidence="1" id="KW-0472">Membrane</keyword>
<feature type="domain" description="CinA C-terminal" evidence="2">
    <location>
        <begin position="14"/>
        <end position="165"/>
    </location>
</feature>
<accession>A0ABS7F1M4</accession>
<gene>
    <name evidence="3" type="ORF">K1J50_08485</name>
</gene>
<keyword evidence="1" id="KW-0812">Transmembrane</keyword>
<dbReference type="Pfam" id="PF02464">
    <property type="entry name" value="CinA"/>
    <property type="match status" value="1"/>
</dbReference>
<evidence type="ECO:0000259" key="2">
    <source>
        <dbReference type="Pfam" id="PF02464"/>
    </source>
</evidence>
<dbReference type="NCBIfam" id="TIGR00199">
    <property type="entry name" value="PncC_domain"/>
    <property type="match status" value="1"/>
</dbReference>
<dbReference type="Gene3D" id="3.90.950.20">
    <property type="entry name" value="CinA-like"/>
    <property type="match status" value="1"/>
</dbReference>
<evidence type="ECO:0000256" key="1">
    <source>
        <dbReference type="SAM" id="Phobius"/>
    </source>
</evidence>
<protein>
    <submittedName>
        <fullName evidence="3">Nicotinamide-nucleotide amidohydrolase family protein</fullName>
    </submittedName>
</protein>
<dbReference type="SUPFAM" id="SSF142433">
    <property type="entry name" value="CinA-like"/>
    <property type="match status" value="1"/>
</dbReference>
<dbReference type="InterPro" id="IPR036653">
    <property type="entry name" value="CinA-like_C"/>
</dbReference>
<keyword evidence="4" id="KW-1185">Reference proteome</keyword>
<proteinExistence type="predicted"/>
<sequence>MALLLPATTLDEARALLAAMAARGLTLATAESCTGGLIAAALTAIAGSSAVVVGGFVAYSNAMKTRMVGVPEEMLRRAGAVSEEVARAMAEGALRETGADLALSCTGIAGPGGATPGKPVGLVFVGVARRGGGPAPVERHLFPGDRAAVRAATVDAALALARRTLGEP</sequence>
<name>A0ABS7F1M4_9PROT</name>